<feature type="region of interest" description="Disordered" evidence="1">
    <location>
        <begin position="1"/>
        <end position="83"/>
    </location>
</feature>
<protein>
    <submittedName>
        <fullName evidence="2">Uncharacterized protein</fullName>
    </submittedName>
</protein>
<organism evidence="2">
    <name type="scientific">Brassica cretica</name>
    <name type="common">Mustard</name>
    <dbReference type="NCBI Taxonomy" id="69181"/>
    <lineage>
        <taxon>Eukaryota</taxon>
        <taxon>Viridiplantae</taxon>
        <taxon>Streptophyta</taxon>
        <taxon>Embryophyta</taxon>
        <taxon>Tracheophyta</taxon>
        <taxon>Spermatophyta</taxon>
        <taxon>Magnoliopsida</taxon>
        <taxon>eudicotyledons</taxon>
        <taxon>Gunneridae</taxon>
        <taxon>Pentapetalae</taxon>
        <taxon>rosids</taxon>
        <taxon>malvids</taxon>
        <taxon>Brassicales</taxon>
        <taxon>Brassicaceae</taxon>
        <taxon>Brassiceae</taxon>
        <taxon>Brassica</taxon>
    </lineage>
</organism>
<reference evidence="2" key="1">
    <citation type="submission" date="2019-12" db="EMBL/GenBank/DDBJ databases">
        <title>Genome sequencing and annotation of Brassica cretica.</title>
        <authorList>
            <person name="Studholme D.J."/>
            <person name="Sarris P.F."/>
        </authorList>
    </citation>
    <scope>NUCLEOTIDE SEQUENCE</scope>
    <source>
        <strain evidence="2">PFS-102/07</strain>
        <tissue evidence="2">Leaf</tissue>
    </source>
</reference>
<dbReference type="AlphaFoldDB" id="A0A8S9ISS4"/>
<name>A0A8S9ISS4_BRACR</name>
<feature type="compositionally biased region" description="Polar residues" evidence="1">
    <location>
        <begin position="36"/>
        <end position="46"/>
    </location>
</feature>
<sequence>MPRGATIQIPDTTPWNRPRQGRSRRINTRSGEGAAVTSTRAVNSSTKDPKGENLSPSINPKNRPLHQPPSLHPRSHTGEPSYL</sequence>
<proteinExistence type="predicted"/>
<dbReference type="EMBL" id="QGKY02001015">
    <property type="protein sequence ID" value="KAF2572824.1"/>
    <property type="molecule type" value="Genomic_DNA"/>
</dbReference>
<evidence type="ECO:0000313" key="2">
    <source>
        <dbReference type="EMBL" id="KAF2572824.1"/>
    </source>
</evidence>
<gene>
    <name evidence="2" type="ORF">F2Q70_00005915</name>
</gene>
<accession>A0A8S9ISS4</accession>
<comment type="caution">
    <text evidence="2">The sequence shown here is derived from an EMBL/GenBank/DDBJ whole genome shotgun (WGS) entry which is preliminary data.</text>
</comment>
<evidence type="ECO:0000256" key="1">
    <source>
        <dbReference type="SAM" id="MobiDB-lite"/>
    </source>
</evidence>